<evidence type="ECO:0000259" key="7">
    <source>
        <dbReference type="Pfam" id="PF01180"/>
    </source>
</evidence>
<dbReference type="SUPFAM" id="SSF51395">
    <property type="entry name" value="FMN-linked oxidoreductases"/>
    <property type="match status" value="1"/>
</dbReference>
<evidence type="ECO:0000256" key="2">
    <source>
        <dbReference type="ARBA" id="ARBA00004725"/>
    </source>
</evidence>
<comment type="cofactor">
    <cofactor evidence="1">
        <name>FMN</name>
        <dbReference type="ChEBI" id="CHEBI:58210"/>
    </cofactor>
</comment>
<dbReference type="PANTHER" id="PTHR48109:SF3">
    <property type="entry name" value="SLL0744 PROTEIN"/>
    <property type="match status" value="1"/>
</dbReference>
<dbReference type="NCBIfam" id="NF005741">
    <property type="entry name" value="PRK07565.1"/>
    <property type="match status" value="1"/>
</dbReference>
<name>A0A518DBW8_9BACT</name>
<dbReference type="RefSeq" id="WP_145284535.1">
    <property type="nucleotide sequence ID" value="NZ_CP036291.1"/>
</dbReference>
<dbReference type="OrthoDB" id="9794954at2"/>
<evidence type="ECO:0000256" key="6">
    <source>
        <dbReference type="ARBA" id="ARBA00023002"/>
    </source>
</evidence>
<keyword evidence="6 8" id="KW-0560">Oxidoreductase</keyword>
<protein>
    <submittedName>
        <fullName evidence="8">Dihydroorotate dehydrogenase B (NAD(+)), catalytic subunit</fullName>
        <ecNumber evidence="8">1.3.1.14</ecNumber>
    </submittedName>
</protein>
<keyword evidence="9" id="KW-1185">Reference proteome</keyword>
<keyword evidence="3" id="KW-0285">Flavoprotein</keyword>
<accession>A0A518DBW8</accession>
<dbReference type="GO" id="GO:0005737">
    <property type="term" value="C:cytoplasm"/>
    <property type="evidence" value="ECO:0007669"/>
    <property type="project" value="InterPro"/>
</dbReference>
<keyword evidence="5" id="KW-0665">Pyrimidine biosynthesis</keyword>
<dbReference type="InterPro" id="IPR013785">
    <property type="entry name" value="Aldolase_TIM"/>
</dbReference>
<dbReference type="Proteomes" id="UP000317429">
    <property type="component" value="Chromosome"/>
</dbReference>
<dbReference type="Pfam" id="PF01180">
    <property type="entry name" value="DHO_dh"/>
    <property type="match status" value="1"/>
</dbReference>
<dbReference type="EMBL" id="CP036291">
    <property type="protein sequence ID" value="QDU88950.1"/>
    <property type="molecule type" value="Genomic_DNA"/>
</dbReference>
<dbReference type="CDD" id="cd04739">
    <property type="entry name" value="DHOD_like"/>
    <property type="match status" value="1"/>
</dbReference>
<dbReference type="GO" id="GO:0006221">
    <property type="term" value="P:pyrimidine nucleotide biosynthetic process"/>
    <property type="evidence" value="ECO:0007669"/>
    <property type="project" value="UniProtKB-KW"/>
</dbReference>
<dbReference type="AlphaFoldDB" id="A0A518DBW8"/>
<evidence type="ECO:0000313" key="8">
    <source>
        <dbReference type="EMBL" id="QDU88950.1"/>
    </source>
</evidence>
<evidence type="ECO:0000313" key="9">
    <source>
        <dbReference type="Proteomes" id="UP000317429"/>
    </source>
</evidence>
<dbReference type="Gene3D" id="3.20.20.70">
    <property type="entry name" value="Aldolase class I"/>
    <property type="match status" value="1"/>
</dbReference>
<feature type="domain" description="Dihydroorotate dehydrogenase catalytic" evidence="7">
    <location>
        <begin position="84"/>
        <end position="290"/>
    </location>
</feature>
<evidence type="ECO:0000256" key="3">
    <source>
        <dbReference type="ARBA" id="ARBA00022630"/>
    </source>
</evidence>
<evidence type="ECO:0000256" key="4">
    <source>
        <dbReference type="ARBA" id="ARBA00022643"/>
    </source>
</evidence>
<evidence type="ECO:0000256" key="1">
    <source>
        <dbReference type="ARBA" id="ARBA00001917"/>
    </source>
</evidence>
<reference evidence="8 9" key="1">
    <citation type="submission" date="2019-02" db="EMBL/GenBank/DDBJ databases">
        <title>Deep-cultivation of Planctomycetes and their phenomic and genomic characterization uncovers novel biology.</title>
        <authorList>
            <person name="Wiegand S."/>
            <person name="Jogler M."/>
            <person name="Boedeker C."/>
            <person name="Pinto D."/>
            <person name="Vollmers J."/>
            <person name="Rivas-Marin E."/>
            <person name="Kohn T."/>
            <person name="Peeters S.H."/>
            <person name="Heuer A."/>
            <person name="Rast P."/>
            <person name="Oberbeckmann S."/>
            <person name="Bunk B."/>
            <person name="Jeske O."/>
            <person name="Meyerdierks A."/>
            <person name="Storesund J.E."/>
            <person name="Kallscheuer N."/>
            <person name="Luecker S."/>
            <person name="Lage O.M."/>
            <person name="Pohl T."/>
            <person name="Merkel B.J."/>
            <person name="Hornburger P."/>
            <person name="Mueller R.-W."/>
            <person name="Bruemmer F."/>
            <person name="Labrenz M."/>
            <person name="Spormann A.M."/>
            <person name="Op den Camp H."/>
            <person name="Overmann J."/>
            <person name="Amann R."/>
            <person name="Jetten M.S.M."/>
            <person name="Mascher T."/>
            <person name="Medema M.H."/>
            <person name="Devos D.P."/>
            <person name="Kaster A.-K."/>
            <person name="Ovreas L."/>
            <person name="Rohde M."/>
            <person name="Galperin M.Y."/>
            <person name="Jogler C."/>
        </authorList>
    </citation>
    <scope>NUCLEOTIDE SEQUENCE [LARGE SCALE GENOMIC DNA]</scope>
    <source>
        <strain evidence="8 9">Pla175</strain>
    </source>
</reference>
<proteinExistence type="predicted"/>
<dbReference type="KEGG" id="pnd:Pla175_23340"/>
<evidence type="ECO:0000256" key="5">
    <source>
        <dbReference type="ARBA" id="ARBA00022975"/>
    </source>
</evidence>
<dbReference type="PANTHER" id="PTHR48109">
    <property type="entry name" value="DIHYDROOROTATE DEHYDROGENASE (QUINONE), MITOCHONDRIAL-RELATED"/>
    <property type="match status" value="1"/>
</dbReference>
<gene>
    <name evidence="8" type="primary">pyrD</name>
    <name evidence="8" type="ORF">Pla175_23340</name>
</gene>
<dbReference type="InterPro" id="IPR050074">
    <property type="entry name" value="DHO_dehydrogenase"/>
</dbReference>
<dbReference type="GO" id="GO:0004589">
    <property type="term" value="F:dihydroorotate dehydrogenase (NAD+) activity"/>
    <property type="evidence" value="ECO:0007669"/>
    <property type="project" value="UniProtKB-EC"/>
</dbReference>
<dbReference type="InterPro" id="IPR005720">
    <property type="entry name" value="Dihydroorotate_DH_cat"/>
</dbReference>
<dbReference type="EC" id="1.3.1.14" evidence="8"/>
<keyword evidence="4" id="KW-0288">FMN</keyword>
<dbReference type="GO" id="GO:0006207">
    <property type="term" value="P:'de novo' pyrimidine nucleobase biosynthetic process"/>
    <property type="evidence" value="ECO:0007669"/>
    <property type="project" value="TreeGrafter"/>
</dbReference>
<sequence length="356" mass="38773">MTPNLTTNYLGFELASPILASASPITSQPDVLKRLEACGAAGAVLPSLFEEQVVQEEMATHSVLELFTDQSAESLSYLPSFSSYNTGPDRYLRLVEEAKRAVSMPIVGSLNGATSGGWVRYARQIEEAGADALELNIYFIPSDPFVTGRDVERRYVSLVKAVRESIRIPLAVKIGPQFSSLPNLASQLDEAGADALVLFNRYLEPEIDLETLSVEPHLTLSRSSELRLSMRWIAILYGQVECGLAATSGVHSGIEALRALSAGANVVMVTSVLLKRGADYVAQMIQDMSNWLSDHDYASLDRLIGSMSRKNCPDPSGFERANYMKALVSYLDEGAHKNVADLVGGELLDQHDGPMR</sequence>
<comment type="pathway">
    <text evidence="2">Pyrimidine metabolism; UMP biosynthesis via de novo pathway.</text>
</comment>
<organism evidence="8 9">
    <name type="scientific">Pirellulimonas nuda</name>
    <dbReference type="NCBI Taxonomy" id="2528009"/>
    <lineage>
        <taxon>Bacteria</taxon>
        <taxon>Pseudomonadati</taxon>
        <taxon>Planctomycetota</taxon>
        <taxon>Planctomycetia</taxon>
        <taxon>Pirellulales</taxon>
        <taxon>Lacipirellulaceae</taxon>
        <taxon>Pirellulimonas</taxon>
    </lineage>
</organism>